<accession>A0A4Q9DJN3</accession>
<dbReference type="InterPro" id="IPR006059">
    <property type="entry name" value="SBP"/>
</dbReference>
<dbReference type="OrthoDB" id="9787283at2"/>
<keyword evidence="3" id="KW-1185">Reference proteome</keyword>
<evidence type="ECO:0000313" key="3">
    <source>
        <dbReference type="Proteomes" id="UP000293142"/>
    </source>
</evidence>
<dbReference type="Gene3D" id="3.40.190.10">
    <property type="entry name" value="Periplasmic binding protein-like II"/>
    <property type="match status" value="2"/>
</dbReference>
<dbReference type="InterPro" id="IPR050490">
    <property type="entry name" value="Bact_solute-bd_prot1"/>
</dbReference>
<feature type="chain" id="PRO_5039567346" evidence="1">
    <location>
        <begin position="31"/>
        <end position="507"/>
    </location>
</feature>
<dbReference type="SUPFAM" id="SSF53850">
    <property type="entry name" value="Periplasmic binding protein-like II"/>
    <property type="match status" value="1"/>
</dbReference>
<organism evidence="2 3">
    <name type="scientific">Paenibacillus thalictri</name>
    <dbReference type="NCBI Taxonomy" id="2527873"/>
    <lineage>
        <taxon>Bacteria</taxon>
        <taxon>Bacillati</taxon>
        <taxon>Bacillota</taxon>
        <taxon>Bacilli</taxon>
        <taxon>Bacillales</taxon>
        <taxon>Paenibacillaceae</taxon>
        <taxon>Paenibacillus</taxon>
    </lineage>
</organism>
<dbReference type="PANTHER" id="PTHR43649">
    <property type="entry name" value="ARABINOSE-BINDING PROTEIN-RELATED"/>
    <property type="match status" value="1"/>
</dbReference>
<protein>
    <submittedName>
        <fullName evidence="2">Extracellular solute-binding protein</fullName>
    </submittedName>
</protein>
<dbReference type="Proteomes" id="UP000293142">
    <property type="component" value="Unassembled WGS sequence"/>
</dbReference>
<dbReference type="AlphaFoldDB" id="A0A4Q9DJN3"/>
<dbReference type="Pfam" id="PF01547">
    <property type="entry name" value="SBP_bac_1"/>
    <property type="match status" value="1"/>
</dbReference>
<evidence type="ECO:0000256" key="1">
    <source>
        <dbReference type="SAM" id="SignalP"/>
    </source>
</evidence>
<feature type="signal peptide" evidence="1">
    <location>
        <begin position="1"/>
        <end position="30"/>
    </location>
</feature>
<proteinExistence type="predicted"/>
<gene>
    <name evidence="2" type="ORF">EYB31_24840</name>
</gene>
<sequence length="507" mass="55486">MNKGEDLNMKQHRKKGALVAAAVATAVALAGCGGGAKPADSGKAAAGGEAAKPTLKLLVPNNVEEFPQGSDVNNNEIANTIREKTGFNLQWELLPKDAEPARQKLNVVMASGETPDIIILNDKTQFGSFVQQGLLTPLDTYMNDVGKDIKATLTPEQWKSSTAADGKIYAVRTLTFNVATSGLLTRTDWFEELGIPLPKTQDEFYEALKTIKAKKPDAVPYSANLAQGLGSLAAIQSMFYPPVEYLQKNGKVVYTPAEPEAKEFLAFANKLFSEGLIDKEAVVNKLDNVKEKFVSGRAAMSTIGWADAKGIGDALKGKSANAKLGYIDIPTGKNGANGMNKATSLTKYFVIPKFSKHPKEAVDFMNKSTNKDLIDYISFGVEGKHYEKKDGQFIATKEAENIRYRVYYNMFDTVELGIQRMKQKGFAPYFDPLVKSSKYDDVVNLVPPIDAVDKKSKEFSDLRDEYFLKIITGALPMSAYDDYIAKWKKAGGEEALKALNDAYNGNK</sequence>
<reference evidence="2 3" key="1">
    <citation type="submission" date="2019-02" db="EMBL/GenBank/DDBJ databases">
        <title>Paenibacillus sp. nov., isolated from surface-sterilized tissue of Thalictrum simplex L.</title>
        <authorList>
            <person name="Tuo L."/>
        </authorList>
    </citation>
    <scope>NUCLEOTIDE SEQUENCE [LARGE SCALE GENOMIC DNA]</scope>
    <source>
        <strain evidence="2 3">N2SHLJ1</strain>
    </source>
</reference>
<dbReference type="PROSITE" id="PS51257">
    <property type="entry name" value="PROKAR_LIPOPROTEIN"/>
    <property type="match status" value="1"/>
</dbReference>
<comment type="caution">
    <text evidence="2">The sequence shown here is derived from an EMBL/GenBank/DDBJ whole genome shotgun (WGS) entry which is preliminary data.</text>
</comment>
<evidence type="ECO:0000313" key="2">
    <source>
        <dbReference type="EMBL" id="TBL74554.1"/>
    </source>
</evidence>
<keyword evidence="1" id="KW-0732">Signal</keyword>
<name>A0A4Q9DJN3_9BACL</name>
<dbReference type="PANTHER" id="PTHR43649:SF12">
    <property type="entry name" value="DIACETYLCHITOBIOSE BINDING PROTEIN DASA"/>
    <property type="match status" value="1"/>
</dbReference>
<dbReference type="EMBL" id="SIRE01000019">
    <property type="protein sequence ID" value="TBL74554.1"/>
    <property type="molecule type" value="Genomic_DNA"/>
</dbReference>